<keyword evidence="3" id="KW-1185">Reference proteome</keyword>
<proteinExistence type="predicted"/>
<dbReference type="AlphaFoldDB" id="A0A0C3AH95"/>
<feature type="region of interest" description="Disordered" evidence="1">
    <location>
        <begin position="128"/>
        <end position="162"/>
    </location>
</feature>
<name>A0A0C3AH95_SERVB</name>
<sequence>MHAHELKASTTPSYQTRTTKGLLMPLGVYRRSASAFANTLVHARPWSPRSARSPTSPTSPRINHQFGFGSQRGTNTESSSHSAISPSPLSPFRAGGEMAEQPTTFEDMEGRSHYVLYPDAPGMAGVGASAGGAEFRRHRHGQTDSVSSDYPYPLTYNPPTAL</sequence>
<feature type="compositionally biased region" description="Low complexity" evidence="1">
    <location>
        <begin position="44"/>
        <end position="61"/>
    </location>
</feature>
<dbReference type="EMBL" id="KN824677">
    <property type="protein sequence ID" value="KIM19474.1"/>
    <property type="molecule type" value="Genomic_DNA"/>
</dbReference>
<protein>
    <submittedName>
        <fullName evidence="2">Uncharacterized protein</fullName>
    </submittedName>
</protein>
<accession>A0A0C3AH95</accession>
<evidence type="ECO:0000313" key="3">
    <source>
        <dbReference type="Proteomes" id="UP000054097"/>
    </source>
</evidence>
<evidence type="ECO:0000256" key="1">
    <source>
        <dbReference type="SAM" id="MobiDB-lite"/>
    </source>
</evidence>
<feature type="region of interest" description="Disordered" evidence="1">
    <location>
        <begin position="44"/>
        <end position="104"/>
    </location>
</feature>
<dbReference type="HOGENOM" id="CLU_1636444_0_0_1"/>
<feature type="compositionally biased region" description="Low complexity" evidence="1">
    <location>
        <begin position="78"/>
        <end position="91"/>
    </location>
</feature>
<organism evidence="2 3">
    <name type="scientific">Serendipita vermifera MAFF 305830</name>
    <dbReference type="NCBI Taxonomy" id="933852"/>
    <lineage>
        <taxon>Eukaryota</taxon>
        <taxon>Fungi</taxon>
        <taxon>Dikarya</taxon>
        <taxon>Basidiomycota</taxon>
        <taxon>Agaricomycotina</taxon>
        <taxon>Agaricomycetes</taxon>
        <taxon>Sebacinales</taxon>
        <taxon>Serendipitaceae</taxon>
        <taxon>Serendipita</taxon>
    </lineage>
</organism>
<gene>
    <name evidence="2" type="ORF">M408DRAFT_31189</name>
</gene>
<evidence type="ECO:0000313" key="2">
    <source>
        <dbReference type="EMBL" id="KIM19474.1"/>
    </source>
</evidence>
<reference evidence="2 3" key="1">
    <citation type="submission" date="2014-04" db="EMBL/GenBank/DDBJ databases">
        <authorList>
            <consortium name="DOE Joint Genome Institute"/>
            <person name="Kuo A."/>
            <person name="Zuccaro A."/>
            <person name="Kohler A."/>
            <person name="Nagy L.G."/>
            <person name="Floudas D."/>
            <person name="Copeland A."/>
            <person name="Barry K.W."/>
            <person name="Cichocki N."/>
            <person name="Veneault-Fourrey C."/>
            <person name="LaButti K."/>
            <person name="Lindquist E.A."/>
            <person name="Lipzen A."/>
            <person name="Lundell T."/>
            <person name="Morin E."/>
            <person name="Murat C."/>
            <person name="Sun H."/>
            <person name="Tunlid A."/>
            <person name="Henrissat B."/>
            <person name="Grigoriev I.V."/>
            <person name="Hibbett D.S."/>
            <person name="Martin F."/>
            <person name="Nordberg H.P."/>
            <person name="Cantor M.N."/>
            <person name="Hua S.X."/>
        </authorList>
    </citation>
    <scope>NUCLEOTIDE SEQUENCE [LARGE SCALE GENOMIC DNA]</scope>
    <source>
        <strain evidence="2 3">MAFF 305830</strain>
    </source>
</reference>
<dbReference type="Proteomes" id="UP000054097">
    <property type="component" value="Unassembled WGS sequence"/>
</dbReference>
<reference evidence="3" key="2">
    <citation type="submission" date="2015-01" db="EMBL/GenBank/DDBJ databases">
        <title>Evolutionary Origins and Diversification of the Mycorrhizal Mutualists.</title>
        <authorList>
            <consortium name="DOE Joint Genome Institute"/>
            <consortium name="Mycorrhizal Genomics Consortium"/>
            <person name="Kohler A."/>
            <person name="Kuo A."/>
            <person name="Nagy L.G."/>
            <person name="Floudas D."/>
            <person name="Copeland A."/>
            <person name="Barry K.W."/>
            <person name="Cichocki N."/>
            <person name="Veneault-Fourrey C."/>
            <person name="LaButti K."/>
            <person name="Lindquist E.A."/>
            <person name="Lipzen A."/>
            <person name="Lundell T."/>
            <person name="Morin E."/>
            <person name="Murat C."/>
            <person name="Riley R."/>
            <person name="Ohm R."/>
            <person name="Sun H."/>
            <person name="Tunlid A."/>
            <person name="Henrissat B."/>
            <person name="Grigoriev I.V."/>
            <person name="Hibbett D.S."/>
            <person name="Martin F."/>
        </authorList>
    </citation>
    <scope>NUCLEOTIDE SEQUENCE [LARGE SCALE GENOMIC DNA]</scope>
    <source>
        <strain evidence="3">MAFF 305830</strain>
    </source>
</reference>